<dbReference type="InterPro" id="IPR000719">
    <property type="entry name" value="Prot_kinase_dom"/>
</dbReference>
<dbReference type="EC" id="2.7.11.1" evidence="3"/>
<dbReference type="PROSITE" id="PS00108">
    <property type="entry name" value="PROTEIN_KINASE_ST"/>
    <property type="match status" value="1"/>
</dbReference>
<dbReference type="GO" id="GO:0070059">
    <property type="term" value="P:intrinsic apoptotic signaling pathway in response to endoplasmic reticulum stress"/>
    <property type="evidence" value="ECO:0007669"/>
    <property type="project" value="TreeGrafter"/>
</dbReference>
<dbReference type="Gene3D" id="1.10.510.10">
    <property type="entry name" value="Transferase(Phosphotransferase) domain 1"/>
    <property type="match status" value="1"/>
</dbReference>
<dbReference type="GO" id="GO:0042802">
    <property type="term" value="F:identical protein binding"/>
    <property type="evidence" value="ECO:0007669"/>
    <property type="project" value="EnsemblFungi"/>
</dbReference>
<dbReference type="GO" id="GO:0004674">
    <property type="term" value="F:protein serine/threonine kinase activity"/>
    <property type="evidence" value="ECO:0007669"/>
    <property type="project" value="UniProtKB-KW"/>
</dbReference>
<keyword evidence="4" id="KW-0723">Serine/threonine-protein kinase</keyword>
<dbReference type="PANTHER" id="PTHR13954">
    <property type="entry name" value="IRE1-RELATED"/>
    <property type="match status" value="1"/>
</dbReference>
<evidence type="ECO:0000256" key="1">
    <source>
        <dbReference type="ARBA" id="ARBA00001946"/>
    </source>
</evidence>
<dbReference type="RefSeq" id="XP_019020641.1">
    <property type="nucleotide sequence ID" value="XM_019163820.1"/>
</dbReference>
<feature type="domain" description="KEN" evidence="22">
    <location>
        <begin position="1023"/>
        <end position="1154"/>
    </location>
</feature>
<evidence type="ECO:0000256" key="10">
    <source>
        <dbReference type="ARBA" id="ARBA00022777"/>
    </source>
</evidence>
<evidence type="ECO:0000256" key="20">
    <source>
        <dbReference type="SAM" id="Phobius"/>
    </source>
</evidence>
<dbReference type="Gene3D" id="1.20.1440.180">
    <property type="entry name" value="KEN domain"/>
    <property type="match status" value="1"/>
</dbReference>
<evidence type="ECO:0000256" key="3">
    <source>
        <dbReference type="ARBA" id="ARBA00012513"/>
    </source>
</evidence>
<dbReference type="SMART" id="SM00564">
    <property type="entry name" value="PQQ"/>
    <property type="match status" value="3"/>
</dbReference>
<feature type="compositionally biased region" description="Basic and acidic residues" evidence="19">
    <location>
        <begin position="628"/>
        <end position="668"/>
    </location>
</feature>
<keyword evidence="14 20" id="KW-1133">Transmembrane helix</keyword>
<dbReference type="InterPro" id="IPR038357">
    <property type="entry name" value="KEN_sf"/>
</dbReference>
<keyword evidence="6 20" id="KW-0812">Transmembrane</keyword>
<comment type="subcellular location">
    <subcellularLocation>
        <location evidence="2">Membrane</location>
        <topology evidence="2">Single-pass type I membrane protein</topology>
    </subcellularLocation>
</comment>
<dbReference type="InterPro" id="IPR011009">
    <property type="entry name" value="Kinase-like_dom_sf"/>
</dbReference>
<feature type="compositionally biased region" description="Basic residues" evidence="19">
    <location>
        <begin position="679"/>
        <end position="694"/>
    </location>
</feature>
<evidence type="ECO:0000313" key="23">
    <source>
        <dbReference type="EMBL" id="ODQ49528.1"/>
    </source>
</evidence>
<protein>
    <recommendedName>
        <fullName evidence="3">non-specific serine/threonine protein kinase</fullName>
        <ecNumber evidence="3">2.7.11.1</ecNumber>
    </recommendedName>
</protein>
<dbReference type="SUPFAM" id="SSF50998">
    <property type="entry name" value="Quinoprotein alcohol dehydrogenase-like"/>
    <property type="match status" value="1"/>
</dbReference>
<dbReference type="GO" id="GO:0034067">
    <property type="term" value="P:protein localization to Golgi apparatus"/>
    <property type="evidence" value="ECO:0007669"/>
    <property type="project" value="EnsemblFungi"/>
</dbReference>
<dbReference type="GO" id="GO:0004521">
    <property type="term" value="F:RNA endonuclease activity"/>
    <property type="evidence" value="ECO:0007669"/>
    <property type="project" value="EnsemblFungi"/>
</dbReference>
<dbReference type="FunFam" id="3.30.200.20:FF:000077">
    <property type="entry name" value="Putative Serine/threonine-protein kinase/endoribonuclease IRE1"/>
    <property type="match status" value="1"/>
</dbReference>
<keyword evidence="7" id="KW-0479">Metal-binding</keyword>
<comment type="catalytic activity">
    <reaction evidence="18">
        <text>L-seryl-[protein] + ATP = O-phospho-L-seryl-[protein] + ADP + H(+)</text>
        <dbReference type="Rhea" id="RHEA:17989"/>
        <dbReference type="Rhea" id="RHEA-COMP:9863"/>
        <dbReference type="Rhea" id="RHEA-COMP:11604"/>
        <dbReference type="ChEBI" id="CHEBI:15378"/>
        <dbReference type="ChEBI" id="CHEBI:29999"/>
        <dbReference type="ChEBI" id="CHEBI:30616"/>
        <dbReference type="ChEBI" id="CHEBI:83421"/>
        <dbReference type="ChEBI" id="CHEBI:456216"/>
        <dbReference type="EC" id="2.7.11.1"/>
    </reaction>
    <physiologicalReaction direction="left-to-right" evidence="18">
        <dbReference type="Rhea" id="RHEA:17990"/>
    </physiologicalReaction>
</comment>
<dbReference type="GO" id="GO:0031505">
    <property type="term" value="P:fungal-type cell wall organization"/>
    <property type="evidence" value="ECO:0007669"/>
    <property type="project" value="EnsemblFungi"/>
</dbReference>
<feature type="region of interest" description="Disordered" evidence="19">
    <location>
        <begin position="128"/>
        <end position="183"/>
    </location>
</feature>
<proteinExistence type="predicted"/>
<evidence type="ECO:0000256" key="18">
    <source>
        <dbReference type="ARBA" id="ARBA00048977"/>
    </source>
</evidence>
<dbReference type="Pfam" id="PF00069">
    <property type="entry name" value="Pkinase"/>
    <property type="match status" value="1"/>
</dbReference>
<evidence type="ECO:0000256" key="12">
    <source>
        <dbReference type="ARBA" id="ARBA00022840"/>
    </source>
</evidence>
<evidence type="ECO:0000256" key="17">
    <source>
        <dbReference type="ARBA" id="ARBA00048659"/>
    </source>
</evidence>
<dbReference type="EMBL" id="KV454001">
    <property type="protein sequence ID" value="ODQ49528.1"/>
    <property type="molecule type" value="Genomic_DNA"/>
</dbReference>
<evidence type="ECO:0000256" key="2">
    <source>
        <dbReference type="ARBA" id="ARBA00004479"/>
    </source>
</evidence>
<keyword evidence="5" id="KW-0808">Transferase</keyword>
<evidence type="ECO:0000256" key="11">
    <source>
        <dbReference type="ARBA" id="ARBA00022801"/>
    </source>
</evidence>
<dbReference type="CDD" id="cd13982">
    <property type="entry name" value="STKc_IRE1"/>
    <property type="match status" value="1"/>
</dbReference>
<evidence type="ECO:0000256" key="7">
    <source>
        <dbReference type="ARBA" id="ARBA00022723"/>
    </source>
</evidence>
<organism evidence="23 24">
    <name type="scientific">Pichia membranifaciens NRRL Y-2026</name>
    <dbReference type="NCBI Taxonomy" id="763406"/>
    <lineage>
        <taxon>Eukaryota</taxon>
        <taxon>Fungi</taxon>
        <taxon>Dikarya</taxon>
        <taxon>Ascomycota</taxon>
        <taxon>Saccharomycotina</taxon>
        <taxon>Pichiomycetes</taxon>
        <taxon>Pichiales</taxon>
        <taxon>Pichiaceae</taxon>
        <taxon>Pichia</taxon>
    </lineage>
</organism>
<dbReference type="InterPro" id="IPR018391">
    <property type="entry name" value="PQQ_b-propeller_rpt"/>
</dbReference>
<keyword evidence="24" id="KW-1185">Reference proteome</keyword>
<keyword evidence="9" id="KW-0547">Nucleotide-binding</keyword>
<name>A0A1E3NV37_9ASCO</name>
<dbReference type="GO" id="GO:1990604">
    <property type="term" value="C:IRE1-TRAF2-ASK1 complex"/>
    <property type="evidence" value="ECO:0007669"/>
    <property type="project" value="TreeGrafter"/>
</dbReference>
<evidence type="ECO:0000256" key="9">
    <source>
        <dbReference type="ARBA" id="ARBA00022741"/>
    </source>
</evidence>
<evidence type="ECO:0000259" key="21">
    <source>
        <dbReference type="PROSITE" id="PS50011"/>
    </source>
</evidence>
<keyword evidence="15 20" id="KW-0472">Membrane</keyword>
<dbReference type="Pfam" id="PF06479">
    <property type="entry name" value="Ribonuc_2-5A"/>
    <property type="match status" value="1"/>
</dbReference>
<feature type="compositionally biased region" description="Polar residues" evidence="19">
    <location>
        <begin position="140"/>
        <end position="150"/>
    </location>
</feature>
<feature type="domain" description="Protein kinase" evidence="21">
    <location>
        <begin position="745"/>
        <end position="1020"/>
    </location>
</feature>
<dbReference type="PROSITE" id="PS50011">
    <property type="entry name" value="PROTEIN_KINASE_DOM"/>
    <property type="match status" value="1"/>
</dbReference>
<reference evidence="23 24" key="1">
    <citation type="journal article" date="2016" name="Proc. Natl. Acad. Sci. U.S.A.">
        <title>Comparative genomics of biotechnologically important yeasts.</title>
        <authorList>
            <person name="Riley R."/>
            <person name="Haridas S."/>
            <person name="Wolfe K.H."/>
            <person name="Lopes M.R."/>
            <person name="Hittinger C.T."/>
            <person name="Goeker M."/>
            <person name="Salamov A.A."/>
            <person name="Wisecaver J.H."/>
            <person name="Long T.M."/>
            <person name="Calvey C.H."/>
            <person name="Aerts A.L."/>
            <person name="Barry K.W."/>
            <person name="Choi C."/>
            <person name="Clum A."/>
            <person name="Coughlan A.Y."/>
            <person name="Deshpande S."/>
            <person name="Douglass A.P."/>
            <person name="Hanson S.J."/>
            <person name="Klenk H.-P."/>
            <person name="LaButti K.M."/>
            <person name="Lapidus A."/>
            <person name="Lindquist E.A."/>
            <person name="Lipzen A.M."/>
            <person name="Meier-Kolthoff J.P."/>
            <person name="Ohm R.A."/>
            <person name="Otillar R.P."/>
            <person name="Pangilinan J.L."/>
            <person name="Peng Y."/>
            <person name="Rokas A."/>
            <person name="Rosa C.A."/>
            <person name="Scheuner C."/>
            <person name="Sibirny A.A."/>
            <person name="Slot J.C."/>
            <person name="Stielow J.B."/>
            <person name="Sun H."/>
            <person name="Kurtzman C.P."/>
            <person name="Blackwell M."/>
            <person name="Grigoriev I.V."/>
            <person name="Jeffries T.W."/>
        </authorList>
    </citation>
    <scope>NUCLEOTIDE SEQUENCE [LARGE SCALE GENOMIC DNA]</scope>
    <source>
        <strain evidence="23 24">NRRL Y-2026</strain>
    </source>
</reference>
<keyword evidence="11" id="KW-0378">Hydrolase</keyword>
<keyword evidence="16" id="KW-0325">Glycoprotein</keyword>
<dbReference type="AlphaFoldDB" id="A0A1E3NV37"/>
<dbReference type="SMART" id="SM00220">
    <property type="entry name" value="S_TKc"/>
    <property type="match status" value="1"/>
</dbReference>
<dbReference type="GO" id="GO:0016787">
    <property type="term" value="F:hydrolase activity"/>
    <property type="evidence" value="ECO:0007669"/>
    <property type="project" value="UniProtKB-KW"/>
</dbReference>
<comment type="catalytic activity">
    <reaction evidence="17">
        <text>L-threonyl-[protein] + ATP = O-phospho-L-threonyl-[protein] + ADP + H(+)</text>
        <dbReference type="Rhea" id="RHEA:46608"/>
        <dbReference type="Rhea" id="RHEA-COMP:11060"/>
        <dbReference type="Rhea" id="RHEA-COMP:11605"/>
        <dbReference type="ChEBI" id="CHEBI:15378"/>
        <dbReference type="ChEBI" id="CHEBI:30013"/>
        <dbReference type="ChEBI" id="CHEBI:30616"/>
        <dbReference type="ChEBI" id="CHEBI:61977"/>
        <dbReference type="ChEBI" id="CHEBI:456216"/>
        <dbReference type="EC" id="2.7.11.1"/>
    </reaction>
    <physiologicalReaction direction="left-to-right" evidence="17">
        <dbReference type="Rhea" id="RHEA:46609"/>
    </physiologicalReaction>
</comment>
<dbReference type="OrthoDB" id="63989at2759"/>
<comment type="cofactor">
    <cofactor evidence="1">
        <name>Mg(2+)</name>
        <dbReference type="ChEBI" id="CHEBI:18420"/>
    </cofactor>
</comment>
<dbReference type="GO" id="GO:0006020">
    <property type="term" value="P:inositol metabolic process"/>
    <property type="evidence" value="ECO:0007669"/>
    <property type="project" value="EnsemblFungi"/>
</dbReference>
<dbReference type="FunFam" id="1.10.510.10:FF:000572">
    <property type="entry name" value="Serine/threonine-protein kinase/endoribonuclease IRE1"/>
    <property type="match status" value="1"/>
</dbReference>
<dbReference type="GeneID" id="30180507"/>
<evidence type="ECO:0000256" key="8">
    <source>
        <dbReference type="ARBA" id="ARBA00022729"/>
    </source>
</evidence>
<dbReference type="PROSITE" id="PS51392">
    <property type="entry name" value="KEN"/>
    <property type="match status" value="1"/>
</dbReference>
<keyword evidence="13" id="KW-0460">Magnesium</keyword>
<evidence type="ECO:0000256" key="6">
    <source>
        <dbReference type="ARBA" id="ARBA00022692"/>
    </source>
</evidence>
<evidence type="ECO:0000256" key="19">
    <source>
        <dbReference type="SAM" id="MobiDB-lite"/>
    </source>
</evidence>
<evidence type="ECO:0000256" key="13">
    <source>
        <dbReference type="ARBA" id="ARBA00022842"/>
    </source>
</evidence>
<evidence type="ECO:0000313" key="24">
    <source>
        <dbReference type="Proteomes" id="UP000094455"/>
    </source>
</evidence>
<dbReference type="InterPro" id="IPR008271">
    <property type="entry name" value="Ser/Thr_kinase_AS"/>
</dbReference>
<feature type="region of interest" description="Disordered" evidence="19">
    <location>
        <begin position="628"/>
        <end position="719"/>
    </location>
</feature>
<evidence type="ECO:0000259" key="22">
    <source>
        <dbReference type="PROSITE" id="PS51392"/>
    </source>
</evidence>
<dbReference type="GO" id="GO:0036498">
    <property type="term" value="P:IRE1-mediated unfolded protein response"/>
    <property type="evidence" value="ECO:0007669"/>
    <property type="project" value="EnsemblFungi"/>
</dbReference>
<dbReference type="GO" id="GO:0005524">
    <property type="term" value="F:ATP binding"/>
    <property type="evidence" value="ECO:0007669"/>
    <property type="project" value="UniProtKB-KW"/>
</dbReference>
<dbReference type="InterPro" id="IPR011047">
    <property type="entry name" value="Quinoprotein_ADH-like_sf"/>
</dbReference>
<evidence type="ECO:0000256" key="5">
    <source>
        <dbReference type="ARBA" id="ARBA00022679"/>
    </source>
</evidence>
<accession>A0A1E3NV37</accession>
<evidence type="ECO:0000256" key="14">
    <source>
        <dbReference type="ARBA" id="ARBA00022989"/>
    </source>
</evidence>
<dbReference type="Proteomes" id="UP000094455">
    <property type="component" value="Unassembled WGS sequence"/>
</dbReference>
<dbReference type="SUPFAM" id="SSF56112">
    <property type="entry name" value="Protein kinase-like (PK-like)"/>
    <property type="match status" value="1"/>
</dbReference>
<dbReference type="GO" id="GO:0006397">
    <property type="term" value="P:mRNA processing"/>
    <property type="evidence" value="ECO:0007669"/>
    <property type="project" value="InterPro"/>
</dbReference>
<dbReference type="GO" id="GO:0005634">
    <property type="term" value="C:nucleus"/>
    <property type="evidence" value="ECO:0007669"/>
    <property type="project" value="EnsemblFungi"/>
</dbReference>
<dbReference type="PANTHER" id="PTHR13954:SF6">
    <property type="entry name" value="NON-SPECIFIC SERINE_THREONINE PROTEIN KINASE"/>
    <property type="match status" value="1"/>
</dbReference>
<feature type="transmembrane region" description="Helical" evidence="20">
    <location>
        <begin position="12"/>
        <end position="28"/>
    </location>
</feature>
<dbReference type="SMART" id="SM00580">
    <property type="entry name" value="PUG"/>
    <property type="match status" value="1"/>
</dbReference>
<evidence type="ECO:0000256" key="4">
    <source>
        <dbReference type="ARBA" id="ARBA00022527"/>
    </source>
</evidence>
<dbReference type="Gene3D" id="3.30.200.20">
    <property type="entry name" value="Phosphorylase Kinase, domain 1"/>
    <property type="match status" value="1"/>
</dbReference>
<dbReference type="InterPro" id="IPR045133">
    <property type="entry name" value="IRE1/2-like"/>
</dbReference>
<keyword evidence="8" id="KW-0732">Signal</keyword>
<dbReference type="GO" id="GO:0046872">
    <property type="term" value="F:metal ion binding"/>
    <property type="evidence" value="ECO:0007669"/>
    <property type="project" value="UniProtKB-KW"/>
</dbReference>
<dbReference type="GO" id="GO:0051082">
    <property type="term" value="F:unfolded protein binding"/>
    <property type="evidence" value="ECO:0007669"/>
    <property type="project" value="EnsemblFungi"/>
</dbReference>
<gene>
    <name evidence="23" type="ORF">PICMEDRAFT_71073</name>
</gene>
<evidence type="ECO:0000256" key="15">
    <source>
        <dbReference type="ARBA" id="ARBA00023136"/>
    </source>
</evidence>
<evidence type="ECO:0000256" key="16">
    <source>
        <dbReference type="ARBA" id="ARBA00023180"/>
    </source>
</evidence>
<keyword evidence="12" id="KW-0067">ATP-binding</keyword>
<keyword evidence="10" id="KW-0418">Kinase</keyword>
<sequence length="1154" mass="131052">MRVGQRQKRHVRVWWILFVTLVAFYIIPQRVRSEKTEGFSISDNYYIPENSNNNKELIVKPEYPVAETVYEQIDNFITQNGMARMDDFQITNLVLASDIEGNLNAVNRKTGELLWSLVGGQPLVSIRSDADTSDAGHTTPVASSSHPTDTSTREYRRYSNADMFESSHTKSSGYDSRRHTQNHKKQDVTWLVEPYGEGTVYHFMGDEGLEKLPISIKQFVLNSPFSIDDQFVYTGSRISGIVKINARTGAIVESYGLDGVGTCPSTDLDDAPGNLNTQYNYDDNDYGDGDDISYNFEKQTDYFGSHSHDSEDNEAGPFIKLGKTIYDLTIHSKNNTSWNITYVQWGPNNLHANLVTQNTNSADDTYIQPFHDSSLLALDVSSKSIKWVSNLPYVTVNIFDVFANSLVDNDYVVLPHPLDYGSSSMPKDKEESTYLDRTKEGSWYALSERHYPSLVRSAPIAKYITNERWRLPPIFQNDDLLEISISGVHDNSLRRHLKDDSQRNINKHLAVYQSATAMSIPEKNNGLTYSPGQSKKVTRSNRNHEIDEDIFDENVLRAPTLTFKSSSISKLVYRAVENVFVAMICLGIFYVMSKFGLLKAFINNSKAKDSSRPVKMVTIETDPTVDQKGKFEKKETTTLESSDLRRIVSKEDSDDTIRNTENNEKENNEDKDETEESARRKRKRGCRGGKKNRKKESIDNTGVSTAITSSSTDDDDSGAGIASVKTLEAMDESLSKITNISNSLSITEHILGFGSHGTIVFKGFFENRPVAVKRMLLDFYDVASHEINLLQESDDHSNVIRYFCSQEKNKFLYIALELCSSSLEDLVEKKKENLDVTVETSEILYQIANGVNHLHSLKIVHRDIKPQNILVALSKNNKNKNPVRFLISDFGLCKKLDADQSSFKGTTANAAGTSGWRAPELLLDTSPAYVDSSLANRVRLTRSVDVFSAGCVFFYVLTGGYHPFGDRYIREGNIIKGEYDLSKLNTLPDAYTIKDLISSMIHKNPMARPDISVVMKHPYFWSVEKKLEFLLKVSDRFEVERRDPPSDLLLKLESIASDVLGPKGWFDKFDAKFIDNLGKYRKYNTHKLMDLLRAIRNKYHHYQDLPKDLAMEIGSLPDGFYWYFSGKFPRMLLLVYRLMKTILHDEELLAQFFQ</sequence>
<dbReference type="GO" id="GO:1990332">
    <property type="term" value="C:Ire1 complex"/>
    <property type="evidence" value="ECO:0007669"/>
    <property type="project" value="EnsemblFungi"/>
</dbReference>
<dbReference type="InterPro" id="IPR010513">
    <property type="entry name" value="KEN_dom"/>
</dbReference>
<dbReference type="STRING" id="763406.A0A1E3NV37"/>
<dbReference type="CDD" id="cd10422">
    <property type="entry name" value="RNase_Ire1"/>
    <property type="match status" value="1"/>
</dbReference>